<dbReference type="GeneID" id="100915350"/>
<keyword evidence="8" id="KW-0445">Lipid transport</keyword>
<comment type="function">
    <text evidence="14">Catalyzes the transport of 2-oxoglutarate (alpha-oxoglutarate) across the inner mitochondrial membrane in an electroneutral exchange for malate. Can also exchange 2-oxoglutarate for other dicarboxylic acids such as malonate, succinate, maleate and oxaloacetate, although with lower affinity. Contributes to several metabolic processes, including the malate-aspartate shuttle, the oxoglutarate/isocitrate shuttle, in gluconeogenesis from lactate, and in nitrogen metabolism. Maintains mitochondrial fusion and fission events, and the organization and morphology of cristae. Involved in the regulation of apoptosis. Helps protect from cytotoxic-induced apoptosis by modulating glutathione levels in mitochondria.</text>
</comment>
<evidence type="ECO:0000256" key="9">
    <source>
        <dbReference type="ARBA" id="ARBA00023136"/>
    </source>
</evidence>
<dbReference type="InterPro" id="IPR050391">
    <property type="entry name" value="Mito_Metabolite_Transporter"/>
</dbReference>
<dbReference type="AlphaFoldDB" id="A0A7N4P9W7"/>
<dbReference type="InterPro" id="IPR002067">
    <property type="entry name" value="MCP"/>
</dbReference>
<feature type="repeat" description="Solcar" evidence="19">
    <location>
        <begin position="26"/>
        <end position="111"/>
    </location>
</feature>
<feature type="repeat" description="Solcar" evidence="19">
    <location>
        <begin position="120"/>
        <end position="211"/>
    </location>
</feature>
<keyword evidence="4" id="KW-0050">Antiport</keyword>
<protein>
    <recommendedName>
        <fullName evidence="11">Mitochondrial 2-oxoglutarate/malate carrier protein</fullName>
    </recommendedName>
    <alternativeName>
        <fullName evidence="12">Solute carrier family 25 member 11</fullName>
    </alternativeName>
</protein>
<evidence type="ECO:0000256" key="1">
    <source>
        <dbReference type="ARBA" id="ARBA00004141"/>
    </source>
</evidence>
<keyword evidence="5 19" id="KW-0812">Transmembrane</keyword>
<reference evidence="21 22" key="1">
    <citation type="journal article" date="2011" name="Proc. Natl. Acad. Sci. U.S.A.">
        <title>Genetic diversity and population structure of the endangered marsupial Sarcophilus harrisii (Tasmanian devil).</title>
        <authorList>
            <person name="Miller W."/>
            <person name="Hayes V.M."/>
            <person name="Ratan A."/>
            <person name="Petersen D.C."/>
            <person name="Wittekindt N.E."/>
            <person name="Miller J."/>
            <person name="Walenz B."/>
            <person name="Knight J."/>
            <person name="Qi J."/>
            <person name="Zhao F."/>
            <person name="Wang Q."/>
            <person name="Bedoya-Reina O.C."/>
            <person name="Katiyar N."/>
            <person name="Tomsho L.P."/>
            <person name="Kasson L.M."/>
            <person name="Hardie R.A."/>
            <person name="Woodbridge P."/>
            <person name="Tindall E.A."/>
            <person name="Bertelsen M.F."/>
            <person name="Dixon D."/>
            <person name="Pyecroft S."/>
            <person name="Helgen K.M."/>
            <person name="Lesk A.M."/>
            <person name="Pringle T.H."/>
            <person name="Patterson N."/>
            <person name="Zhang Y."/>
            <person name="Kreiss A."/>
            <person name="Woods G.M."/>
            <person name="Jones M.E."/>
            <person name="Schuster S.C."/>
        </authorList>
    </citation>
    <scope>NUCLEOTIDE SEQUENCE [LARGE SCALE GENOMIC DNA]</scope>
</reference>
<evidence type="ECO:0000256" key="10">
    <source>
        <dbReference type="ARBA" id="ARBA00036491"/>
    </source>
</evidence>
<evidence type="ECO:0000313" key="21">
    <source>
        <dbReference type="Ensembl" id="ENSSHAP00000035304.1"/>
    </source>
</evidence>
<evidence type="ECO:0000256" key="15">
    <source>
        <dbReference type="ARBA" id="ARBA00050120"/>
    </source>
</evidence>
<dbReference type="KEGG" id="shr:100915350"/>
<evidence type="ECO:0000256" key="20">
    <source>
        <dbReference type="RuleBase" id="RU000488"/>
    </source>
</evidence>
<dbReference type="GO" id="GO:0015367">
    <property type="term" value="F:oxoglutarate:malate antiporter activity"/>
    <property type="evidence" value="ECO:0007669"/>
    <property type="project" value="Ensembl"/>
</dbReference>
<dbReference type="PRINTS" id="PR00784">
    <property type="entry name" value="MTUNCOUPLING"/>
</dbReference>
<dbReference type="GO" id="GO:0006869">
    <property type="term" value="P:lipid transport"/>
    <property type="evidence" value="ECO:0007669"/>
    <property type="project" value="UniProtKB-KW"/>
</dbReference>
<evidence type="ECO:0000256" key="18">
    <source>
        <dbReference type="ARBA" id="ARBA00052710"/>
    </source>
</evidence>
<keyword evidence="22" id="KW-1185">Reference proteome</keyword>
<accession>A0A7N4P9W7</accession>
<dbReference type="FunFam" id="1.50.40.10:FF:000013">
    <property type="entry name" value="Mitochondrial 2-oxoglutarate/malate carrier protein-like protein"/>
    <property type="match status" value="1"/>
</dbReference>
<evidence type="ECO:0000313" key="22">
    <source>
        <dbReference type="Proteomes" id="UP000007648"/>
    </source>
</evidence>
<reference evidence="21" key="3">
    <citation type="submission" date="2025-09" db="UniProtKB">
        <authorList>
            <consortium name="Ensembl"/>
        </authorList>
    </citation>
    <scope>IDENTIFICATION</scope>
</reference>
<dbReference type="GO" id="GO:0006094">
    <property type="term" value="P:gluconeogenesis"/>
    <property type="evidence" value="ECO:0007669"/>
    <property type="project" value="Ensembl"/>
</dbReference>
<evidence type="ECO:0000256" key="6">
    <source>
        <dbReference type="ARBA" id="ARBA00022737"/>
    </source>
</evidence>
<dbReference type="InParanoid" id="A0A7N4P9W7"/>
<keyword evidence="9 19" id="KW-0472">Membrane</keyword>
<dbReference type="InterPro" id="IPR023395">
    <property type="entry name" value="MCP_dom_sf"/>
</dbReference>
<evidence type="ECO:0000256" key="2">
    <source>
        <dbReference type="ARBA" id="ARBA00006375"/>
    </source>
</evidence>
<dbReference type="OrthoDB" id="448427at2759"/>
<dbReference type="CTD" id="8402"/>
<dbReference type="GeneTree" id="ENSGT00940000158465"/>
<evidence type="ECO:0000256" key="7">
    <source>
        <dbReference type="ARBA" id="ARBA00022989"/>
    </source>
</evidence>
<evidence type="ECO:0000256" key="19">
    <source>
        <dbReference type="PROSITE-ProRule" id="PRU00282"/>
    </source>
</evidence>
<evidence type="ECO:0000256" key="3">
    <source>
        <dbReference type="ARBA" id="ARBA00022448"/>
    </source>
</evidence>
<keyword evidence="6" id="KW-0677">Repeat</keyword>
<comment type="subunit">
    <text evidence="13">Interacts with SMIM26.</text>
</comment>
<comment type="catalytic activity">
    <reaction evidence="10">
        <text>(S)-malate(in) + 2-oxoglutarate(out) = (S)-malate(out) + 2-oxoglutarate(in)</text>
        <dbReference type="Rhea" id="RHEA:71587"/>
        <dbReference type="ChEBI" id="CHEBI:15589"/>
        <dbReference type="ChEBI" id="CHEBI:16810"/>
    </reaction>
</comment>
<dbReference type="Proteomes" id="UP000007648">
    <property type="component" value="Unassembled WGS sequence"/>
</dbReference>
<dbReference type="GO" id="GO:0043490">
    <property type="term" value="P:malate-aspartate shuttle"/>
    <property type="evidence" value="ECO:0007669"/>
    <property type="project" value="Ensembl"/>
</dbReference>
<dbReference type="FunCoup" id="A0A7N4P9W7">
    <property type="interactions" value="1761"/>
</dbReference>
<comment type="catalytic activity">
    <reaction evidence="16">
        <text>maleate(in) + 2-oxoglutarate(out) = maleate(out) + 2-oxoglutarate(in)</text>
        <dbReference type="Rhea" id="RHEA:71599"/>
        <dbReference type="ChEBI" id="CHEBI:16810"/>
        <dbReference type="ChEBI" id="CHEBI:30780"/>
    </reaction>
</comment>
<evidence type="ECO:0000256" key="5">
    <source>
        <dbReference type="ARBA" id="ARBA00022692"/>
    </source>
</evidence>
<keyword evidence="7" id="KW-1133">Transmembrane helix</keyword>
<dbReference type="SUPFAM" id="SSF103506">
    <property type="entry name" value="Mitochondrial carrier"/>
    <property type="match status" value="1"/>
</dbReference>
<evidence type="ECO:0000256" key="11">
    <source>
        <dbReference type="ARBA" id="ARBA00040264"/>
    </source>
</evidence>
<dbReference type="PROSITE" id="PS50920">
    <property type="entry name" value="SOLCAR"/>
    <property type="match status" value="3"/>
</dbReference>
<evidence type="ECO:0000256" key="4">
    <source>
        <dbReference type="ARBA" id="ARBA00022449"/>
    </source>
</evidence>
<comment type="catalytic activity">
    <reaction evidence="17">
        <text>malonate(in) + 2-oxoglutarate(out) = malonate(out) + 2-oxoglutarate(in)</text>
        <dbReference type="Rhea" id="RHEA:71591"/>
        <dbReference type="ChEBI" id="CHEBI:15792"/>
        <dbReference type="ChEBI" id="CHEBI:16810"/>
    </reaction>
</comment>
<keyword evidence="3 20" id="KW-0813">Transport</keyword>
<comment type="catalytic activity">
    <reaction evidence="15">
        <text>oxaloacetate(in) + 2-oxoglutarate(out) = oxaloacetate(out) + 2-oxoglutarate(in)</text>
        <dbReference type="Rhea" id="RHEA:71603"/>
        <dbReference type="ChEBI" id="CHEBI:16452"/>
        <dbReference type="ChEBI" id="CHEBI:16810"/>
    </reaction>
</comment>
<gene>
    <name evidence="21" type="primary">SLC25A11</name>
</gene>
<dbReference type="InterPro" id="IPR018108">
    <property type="entry name" value="MCP_transmembrane"/>
</dbReference>
<comment type="subcellular location">
    <subcellularLocation>
        <location evidence="1">Membrane</location>
        <topology evidence="1">Multi-pass membrane protein</topology>
    </subcellularLocation>
</comment>
<organism evidence="21 22">
    <name type="scientific">Sarcophilus harrisii</name>
    <name type="common">Tasmanian devil</name>
    <name type="synonym">Sarcophilus laniarius</name>
    <dbReference type="NCBI Taxonomy" id="9305"/>
    <lineage>
        <taxon>Eukaryota</taxon>
        <taxon>Metazoa</taxon>
        <taxon>Chordata</taxon>
        <taxon>Craniata</taxon>
        <taxon>Vertebrata</taxon>
        <taxon>Euteleostomi</taxon>
        <taxon>Mammalia</taxon>
        <taxon>Metatheria</taxon>
        <taxon>Dasyuromorphia</taxon>
        <taxon>Dasyuridae</taxon>
        <taxon>Sarcophilus</taxon>
    </lineage>
</organism>
<name>A0A7N4P9W7_SARHA</name>
<evidence type="ECO:0000256" key="8">
    <source>
        <dbReference type="ARBA" id="ARBA00023055"/>
    </source>
</evidence>
<proteinExistence type="inferred from homology"/>
<evidence type="ECO:0000256" key="12">
    <source>
        <dbReference type="ARBA" id="ARBA00041881"/>
    </source>
</evidence>
<dbReference type="PANTHER" id="PTHR45618">
    <property type="entry name" value="MITOCHONDRIAL DICARBOXYLATE CARRIER-RELATED"/>
    <property type="match status" value="1"/>
</dbReference>
<evidence type="ECO:0000256" key="17">
    <source>
        <dbReference type="ARBA" id="ARBA00052538"/>
    </source>
</evidence>
<dbReference type="Pfam" id="PF00153">
    <property type="entry name" value="Mito_carr"/>
    <property type="match status" value="3"/>
</dbReference>
<feature type="repeat" description="Solcar" evidence="19">
    <location>
        <begin position="220"/>
        <end position="309"/>
    </location>
</feature>
<evidence type="ECO:0000256" key="16">
    <source>
        <dbReference type="ARBA" id="ARBA00050291"/>
    </source>
</evidence>
<dbReference type="Ensembl" id="ENSSHAT00000041052.1">
    <property type="protein sequence ID" value="ENSSHAP00000035304.1"/>
    <property type="gene ID" value="ENSSHAG00000021211.1"/>
</dbReference>
<dbReference type="Gene3D" id="1.50.40.10">
    <property type="entry name" value="Mitochondrial carrier domain"/>
    <property type="match status" value="1"/>
</dbReference>
<evidence type="ECO:0000256" key="13">
    <source>
        <dbReference type="ARBA" id="ARBA00044758"/>
    </source>
</evidence>
<reference evidence="21" key="2">
    <citation type="submission" date="2025-08" db="UniProtKB">
        <authorList>
            <consortium name="Ensembl"/>
        </authorList>
    </citation>
    <scope>IDENTIFICATION</scope>
</reference>
<sequence length="317" mass="34432">MAAAAAAATPGGSEVALKPRTSPKSVKFLFGGLAGMGATVFVQPLDLVKNRMQLSGEGAKTREYKTSFHALTSILRTEGLRGIYTGLSAGLLRQATYTTTRLGIYTVLFERLTGADGTPPGFLLKALIGMTAGATGAFVGTPAEVALIRMTADGRMPLDQRRGYKNVFDALLRIAREEGVPTLWRGCIPTMARAVVVNAAQLASYSQSKQFLLDSGHFSDNIFCHFCASMISGLVTTAASMPVDIVKTRIQNMRMIDGKPEYKNGLDVLVKVIRYEGFFSLWKGFTPYYARLGPHTVLTFIFLEQMNKAYKKLFLSG</sequence>
<dbReference type="RefSeq" id="XP_023358550.2">
    <property type="nucleotide sequence ID" value="XM_023502782.2"/>
</dbReference>
<comment type="catalytic activity">
    <reaction evidence="18">
        <text>succinate(in) + 2-oxoglutarate(out) = succinate(out) + 2-oxoglutarate(in)</text>
        <dbReference type="Rhea" id="RHEA:71595"/>
        <dbReference type="ChEBI" id="CHEBI:16810"/>
        <dbReference type="ChEBI" id="CHEBI:30031"/>
    </reaction>
</comment>
<evidence type="ECO:0000256" key="14">
    <source>
        <dbReference type="ARBA" id="ARBA00045567"/>
    </source>
</evidence>
<comment type="similarity">
    <text evidence="2 20">Belongs to the mitochondrial carrier (TC 2.A.29) family.</text>
</comment>
<dbReference type="GO" id="GO:0005743">
    <property type="term" value="C:mitochondrial inner membrane"/>
    <property type="evidence" value="ECO:0007669"/>
    <property type="project" value="Ensembl"/>
</dbReference>